<dbReference type="EMBL" id="KI687377">
    <property type="protein sequence ID" value="ETK81713.1"/>
    <property type="molecule type" value="Genomic_DNA"/>
</dbReference>
<protein>
    <submittedName>
        <fullName evidence="2">Uncharacterized protein</fullName>
    </submittedName>
</protein>
<proteinExistence type="predicted"/>
<sequence length="48" mass="5518">MWPPRLAPLWAAPCHRWTFASATCQSAPTSWWWTTRVSSTSCRPSRTP</sequence>
<organism evidence="2">
    <name type="scientific">Phytophthora nicotianae</name>
    <name type="common">Potato buckeye rot agent</name>
    <name type="synonym">Phytophthora parasitica</name>
    <dbReference type="NCBI Taxonomy" id="4792"/>
    <lineage>
        <taxon>Eukaryota</taxon>
        <taxon>Sar</taxon>
        <taxon>Stramenopiles</taxon>
        <taxon>Oomycota</taxon>
        <taxon>Peronosporomycetes</taxon>
        <taxon>Peronosporales</taxon>
        <taxon>Peronosporaceae</taxon>
        <taxon>Phytophthora</taxon>
    </lineage>
</organism>
<feature type="chain" id="PRO_5004816096" evidence="1">
    <location>
        <begin position="23"/>
        <end position="48"/>
    </location>
</feature>
<evidence type="ECO:0000313" key="2">
    <source>
        <dbReference type="EMBL" id="ETK81713.1"/>
    </source>
</evidence>
<feature type="signal peptide" evidence="1">
    <location>
        <begin position="1"/>
        <end position="22"/>
    </location>
</feature>
<dbReference type="Proteomes" id="UP000053236">
    <property type="component" value="Unassembled WGS sequence"/>
</dbReference>
<reference evidence="2" key="1">
    <citation type="submission" date="2013-11" db="EMBL/GenBank/DDBJ databases">
        <title>The Genome Sequence of Phytophthora parasitica CJ02B3.</title>
        <authorList>
            <consortium name="The Broad Institute Genomics Platform"/>
            <person name="Russ C."/>
            <person name="Tyler B."/>
            <person name="Panabieres F."/>
            <person name="Shan W."/>
            <person name="Tripathy S."/>
            <person name="Grunwald N."/>
            <person name="Machado M."/>
            <person name="Johnson C.S."/>
            <person name="Arredondo F."/>
            <person name="Hong C."/>
            <person name="Coffey M."/>
            <person name="Young S.K."/>
            <person name="Zeng Q."/>
            <person name="Gargeya S."/>
            <person name="Fitzgerald M."/>
            <person name="Abouelleil A."/>
            <person name="Alvarado L."/>
            <person name="Chapman S.B."/>
            <person name="Gainer-Dewar J."/>
            <person name="Goldberg J."/>
            <person name="Griggs A."/>
            <person name="Gujja S."/>
            <person name="Hansen M."/>
            <person name="Howarth C."/>
            <person name="Imamovic A."/>
            <person name="Ireland A."/>
            <person name="Larimer J."/>
            <person name="McCowan C."/>
            <person name="Murphy C."/>
            <person name="Pearson M."/>
            <person name="Poon T.W."/>
            <person name="Priest M."/>
            <person name="Roberts A."/>
            <person name="Saif S."/>
            <person name="Shea T."/>
            <person name="Sykes S."/>
            <person name="Wortman J."/>
            <person name="Nusbaum C."/>
            <person name="Birren B."/>
        </authorList>
    </citation>
    <scope>NUCLEOTIDE SEQUENCE [LARGE SCALE GENOMIC DNA]</scope>
    <source>
        <strain evidence="2">CJ02B3</strain>
    </source>
</reference>
<accession>W2GF78</accession>
<evidence type="ECO:0000256" key="1">
    <source>
        <dbReference type="SAM" id="SignalP"/>
    </source>
</evidence>
<name>W2GF78_PHYNI</name>
<gene>
    <name evidence="2" type="ORF">L915_12809</name>
</gene>
<keyword evidence="1" id="KW-0732">Signal</keyword>
<dbReference type="AlphaFoldDB" id="W2GF78"/>